<dbReference type="InterPro" id="IPR011004">
    <property type="entry name" value="Trimer_LpxA-like_sf"/>
</dbReference>
<evidence type="ECO:0000259" key="7">
    <source>
        <dbReference type="Pfam" id="PF13720"/>
    </source>
</evidence>
<dbReference type="PANTHER" id="PTHR43480">
    <property type="entry name" value="ACYL-[ACYL-CARRIER-PROTEIN]--UDP-N-ACETYLGLUCOSAMINE O-ACYLTRANSFERASE"/>
    <property type="match status" value="1"/>
</dbReference>
<comment type="caution">
    <text evidence="9">The sequence shown here is derived from an EMBL/GenBank/DDBJ whole genome shotgun (WGS) entry which is preliminary data.</text>
</comment>
<reference evidence="10" key="1">
    <citation type="submission" date="2017-09" db="EMBL/GenBank/DDBJ databases">
        <title>Depth-based differentiation of microbial function through sediment-hosted aquifers and enrichment of novel symbionts in the deep terrestrial subsurface.</title>
        <authorList>
            <person name="Probst A.J."/>
            <person name="Ladd B."/>
            <person name="Jarett J.K."/>
            <person name="Geller-Mcgrath D.E."/>
            <person name="Sieber C.M.K."/>
            <person name="Emerson J.B."/>
            <person name="Anantharaman K."/>
            <person name="Thomas B.C."/>
            <person name="Malmstrom R."/>
            <person name="Stieglmeier M."/>
            <person name="Klingl A."/>
            <person name="Woyke T."/>
            <person name="Ryan C.M."/>
            <person name="Banfield J.F."/>
        </authorList>
    </citation>
    <scope>NUCLEOTIDE SEQUENCE [LARGE SCALE GENOMIC DNA]</scope>
</reference>
<keyword evidence="5" id="KW-0443">Lipid metabolism</keyword>
<keyword evidence="1" id="KW-0963">Cytoplasm</keyword>
<dbReference type="Gene3D" id="1.20.1180.10">
    <property type="entry name" value="Udp N-acetylglucosamine O-acyltransferase, C-terminal domain"/>
    <property type="match status" value="1"/>
</dbReference>
<dbReference type="NCBIfam" id="TIGR01852">
    <property type="entry name" value="lipid_A_lpxA"/>
    <property type="match status" value="1"/>
</dbReference>
<keyword evidence="3" id="KW-0441">Lipid A biosynthesis</keyword>
<accession>A0A2M7SEM4</accession>
<evidence type="ECO:0000256" key="1">
    <source>
        <dbReference type="ARBA" id="ARBA00022490"/>
    </source>
</evidence>
<evidence type="ECO:0000256" key="3">
    <source>
        <dbReference type="ARBA" id="ARBA00022556"/>
    </source>
</evidence>
<evidence type="ECO:0000313" key="10">
    <source>
        <dbReference type="Proteomes" id="UP000229307"/>
    </source>
</evidence>
<dbReference type="Gene3D" id="2.160.10.10">
    <property type="entry name" value="Hexapeptide repeat proteins"/>
    <property type="match status" value="1"/>
</dbReference>
<keyword evidence="4 9" id="KW-0808">Transferase</keyword>
<name>A0A2M7SEM4_9BACT</name>
<evidence type="ECO:0000256" key="5">
    <source>
        <dbReference type="ARBA" id="ARBA00023098"/>
    </source>
</evidence>
<gene>
    <name evidence="9" type="ORF">COY52_02025</name>
</gene>
<protein>
    <submittedName>
        <fullName evidence="9">Acyl-[acyl-carrier-protein]--UDP-N-acetylglucosamine O-acyltransferase</fullName>
    </submittedName>
</protein>
<keyword evidence="6 9" id="KW-0012">Acyltransferase</keyword>
<evidence type="ECO:0000256" key="6">
    <source>
        <dbReference type="ARBA" id="ARBA00023315"/>
    </source>
</evidence>
<dbReference type="Pfam" id="PF13720">
    <property type="entry name" value="Acetyltransf_11"/>
    <property type="match status" value="1"/>
</dbReference>
<sequence length="255" mass="27875">MIHKTAIIHPKAELGKDCDIGPYVIIGEHVKMGKGVQVMPHAVIDGWTTIGEGCKIFPHAVIGMITQDRKYKGGRSYVIIGKNTTLREFVTIHMATPEEGKTVVGDNCLLLAYCHVAHECILGNGIIMSNAVNLGGHVVVQDNAIIGGMTGVHQFCRVGKYSFTGACSKISQDVPPYMLGEGNPLKIYSPNVVGLERNNFSDETRDALKKAYKLLYISGLNVSQAIEKIKQDLPQIQEIQELLTFIAESERGITK</sequence>
<dbReference type="EMBL" id="PFMR01000062">
    <property type="protein sequence ID" value="PIZ17934.1"/>
    <property type="molecule type" value="Genomic_DNA"/>
</dbReference>
<dbReference type="InterPro" id="IPR056729">
    <property type="entry name" value="GMPPB_C"/>
</dbReference>
<keyword evidence="2" id="KW-0444">Lipid biosynthesis</keyword>
<dbReference type="GO" id="GO:0009245">
    <property type="term" value="P:lipid A biosynthetic process"/>
    <property type="evidence" value="ECO:0007669"/>
    <property type="project" value="UniProtKB-KW"/>
</dbReference>
<evidence type="ECO:0000259" key="8">
    <source>
        <dbReference type="Pfam" id="PF25087"/>
    </source>
</evidence>
<dbReference type="GO" id="GO:0016020">
    <property type="term" value="C:membrane"/>
    <property type="evidence" value="ECO:0007669"/>
    <property type="project" value="GOC"/>
</dbReference>
<dbReference type="AlphaFoldDB" id="A0A2M7SEM4"/>
<proteinExistence type="predicted"/>
<dbReference type="SUPFAM" id="SSF51161">
    <property type="entry name" value="Trimeric LpxA-like enzymes"/>
    <property type="match status" value="1"/>
</dbReference>
<dbReference type="InterPro" id="IPR037157">
    <property type="entry name" value="Acetyltransf_C_sf"/>
</dbReference>
<feature type="domain" description="Mannose-1-phosphate guanyltransferase C-terminal" evidence="8">
    <location>
        <begin position="4"/>
        <end position="94"/>
    </location>
</feature>
<dbReference type="CDD" id="cd03351">
    <property type="entry name" value="LbH_UDP-GlcNAc_AT"/>
    <property type="match status" value="1"/>
</dbReference>
<evidence type="ECO:0000256" key="4">
    <source>
        <dbReference type="ARBA" id="ARBA00022679"/>
    </source>
</evidence>
<evidence type="ECO:0000256" key="2">
    <source>
        <dbReference type="ARBA" id="ARBA00022516"/>
    </source>
</evidence>
<feature type="domain" description="UDP N-acetylglucosamine O-acyltransferase C-terminal" evidence="7">
    <location>
        <begin position="173"/>
        <end position="253"/>
    </location>
</feature>
<dbReference type="InterPro" id="IPR010137">
    <property type="entry name" value="Lipid_A_LpxA"/>
</dbReference>
<dbReference type="Pfam" id="PF25087">
    <property type="entry name" value="GMPPB_C"/>
    <property type="match status" value="1"/>
</dbReference>
<organism evidence="9 10">
    <name type="scientific">Candidatus Desantisbacteria bacterium CG_4_10_14_0_8_um_filter_48_22</name>
    <dbReference type="NCBI Taxonomy" id="1974543"/>
    <lineage>
        <taxon>Bacteria</taxon>
        <taxon>Candidatus Desantisiibacteriota</taxon>
    </lineage>
</organism>
<dbReference type="NCBIfam" id="NF003657">
    <property type="entry name" value="PRK05289.1"/>
    <property type="match status" value="1"/>
</dbReference>
<dbReference type="PIRSF" id="PIRSF000456">
    <property type="entry name" value="UDP-GlcNAc_acltr"/>
    <property type="match status" value="1"/>
</dbReference>
<dbReference type="GO" id="GO:0008780">
    <property type="term" value="F:acyl-[acyl-carrier-protein]-UDP-N-acetylglucosamine O-acyltransferase activity"/>
    <property type="evidence" value="ECO:0007669"/>
    <property type="project" value="InterPro"/>
</dbReference>
<dbReference type="Proteomes" id="UP000229307">
    <property type="component" value="Unassembled WGS sequence"/>
</dbReference>
<dbReference type="InterPro" id="IPR029098">
    <property type="entry name" value="Acetyltransf_C"/>
</dbReference>
<dbReference type="PANTHER" id="PTHR43480:SF1">
    <property type="entry name" value="ACYL-[ACYL-CARRIER-PROTEIN]--UDP-N-ACETYLGLUCOSAMINE O-ACYLTRANSFERASE, MITOCHONDRIAL-RELATED"/>
    <property type="match status" value="1"/>
</dbReference>
<evidence type="ECO:0000313" key="9">
    <source>
        <dbReference type="EMBL" id="PIZ17934.1"/>
    </source>
</evidence>